<keyword evidence="3" id="KW-0406">Ion transport</keyword>
<comment type="subcellular location">
    <subcellularLocation>
        <location evidence="1">Membrane</location>
        <topology evidence="1">Multi-pass membrane protein</topology>
    </subcellularLocation>
</comment>
<keyword evidence="3" id="KW-0813">Transport</keyword>
<evidence type="ECO:0000259" key="8">
    <source>
        <dbReference type="Pfam" id="PF01545"/>
    </source>
</evidence>
<dbReference type="PANTHER" id="PTHR11562:SF17">
    <property type="entry name" value="RE54080P-RELATED"/>
    <property type="match status" value="1"/>
</dbReference>
<feature type="compositionally biased region" description="Basic and acidic residues" evidence="6">
    <location>
        <begin position="11"/>
        <end position="52"/>
    </location>
</feature>
<dbReference type="InterPro" id="IPR002524">
    <property type="entry name" value="Cation_efflux"/>
</dbReference>
<dbReference type="InterPro" id="IPR027469">
    <property type="entry name" value="Cation_efflux_TMD_sf"/>
</dbReference>
<dbReference type="Pfam" id="PF01545">
    <property type="entry name" value="Cation_efflux"/>
    <property type="match status" value="1"/>
</dbReference>
<keyword evidence="2 7" id="KW-0812">Transmembrane</keyword>
<dbReference type="PANTHER" id="PTHR11562">
    <property type="entry name" value="CATION EFFLUX PROTEIN/ ZINC TRANSPORTER"/>
    <property type="match status" value="1"/>
</dbReference>
<gene>
    <name evidence="9" type="ORF">N8A98_07245</name>
</gene>
<dbReference type="NCBIfam" id="TIGR01297">
    <property type="entry name" value="CDF"/>
    <property type="match status" value="1"/>
</dbReference>
<evidence type="ECO:0000256" key="1">
    <source>
        <dbReference type="ARBA" id="ARBA00004141"/>
    </source>
</evidence>
<dbReference type="SUPFAM" id="SSF161111">
    <property type="entry name" value="Cation efflux protein transmembrane domain-like"/>
    <property type="match status" value="1"/>
</dbReference>
<accession>A0ABY6CI54</accession>
<sequence length="349" mass="36773">MAGTGPAHNPGIHDHAEHDHDDHDHAGHNHAAAGHDHASHGDHDHAGHDHSHAPTVSAGNEKVVLIGFVLTATFMVAEVVAGVLSGSLALIADAGHMLTDAAALLLAWAAFRFGRRASDSKRSFGYMRLEVVAGLVNALALFALTGWILYEAIQRFMTPHEVLAGPMFIVAVLGLFINIAVFFVLSRGDKEHVNIRGAMLHVLGDLLGSVAAIAAAIVIWLTGWMPIDPILSVFVCLLVLRSAWKLFRGSLHILMEGTPGNVAIEDLEKSLLAAVPGLKAARHIHVWSITSGKPVATLEIVLAPGADAAATTLATKQALLGDYGITHSTIEIVWEEGKPGCALAADGVP</sequence>
<feature type="domain" description="Cation efflux protein transmembrane" evidence="8">
    <location>
        <begin position="64"/>
        <end position="255"/>
    </location>
</feature>
<dbReference type="EMBL" id="CP104965">
    <property type="protein sequence ID" value="UXN70977.1"/>
    <property type="molecule type" value="Genomic_DNA"/>
</dbReference>
<evidence type="ECO:0000256" key="4">
    <source>
        <dbReference type="ARBA" id="ARBA00022989"/>
    </source>
</evidence>
<dbReference type="Proteomes" id="UP001061862">
    <property type="component" value="Chromosome"/>
</dbReference>
<dbReference type="InterPro" id="IPR050681">
    <property type="entry name" value="CDF/SLC30A"/>
</dbReference>
<feature type="transmembrane region" description="Helical" evidence="7">
    <location>
        <begin position="63"/>
        <end position="84"/>
    </location>
</feature>
<evidence type="ECO:0000313" key="10">
    <source>
        <dbReference type="Proteomes" id="UP001061862"/>
    </source>
</evidence>
<feature type="transmembrane region" description="Helical" evidence="7">
    <location>
        <begin position="198"/>
        <end position="221"/>
    </location>
</feature>
<organism evidence="9 10">
    <name type="scientific">Devosia neptuniae</name>
    <dbReference type="NCBI Taxonomy" id="191302"/>
    <lineage>
        <taxon>Bacteria</taxon>
        <taxon>Pseudomonadati</taxon>
        <taxon>Pseudomonadota</taxon>
        <taxon>Alphaproteobacteria</taxon>
        <taxon>Hyphomicrobiales</taxon>
        <taxon>Devosiaceae</taxon>
        <taxon>Devosia</taxon>
    </lineage>
</organism>
<evidence type="ECO:0000313" key="9">
    <source>
        <dbReference type="EMBL" id="UXN70977.1"/>
    </source>
</evidence>
<feature type="transmembrane region" description="Helical" evidence="7">
    <location>
        <begin position="90"/>
        <end position="111"/>
    </location>
</feature>
<evidence type="ECO:0000256" key="3">
    <source>
        <dbReference type="ARBA" id="ARBA00022906"/>
    </source>
</evidence>
<keyword evidence="10" id="KW-1185">Reference proteome</keyword>
<dbReference type="InterPro" id="IPR058533">
    <property type="entry name" value="Cation_efflux_TM"/>
</dbReference>
<evidence type="ECO:0000256" key="2">
    <source>
        <dbReference type="ARBA" id="ARBA00022692"/>
    </source>
</evidence>
<feature type="region of interest" description="Disordered" evidence="6">
    <location>
        <begin position="1"/>
        <end position="55"/>
    </location>
</feature>
<feature type="transmembrane region" description="Helical" evidence="7">
    <location>
        <begin position="162"/>
        <end position="186"/>
    </location>
</feature>
<keyword evidence="5 7" id="KW-0472">Membrane</keyword>
<feature type="transmembrane region" description="Helical" evidence="7">
    <location>
        <begin position="227"/>
        <end position="244"/>
    </location>
</feature>
<name>A0ABY6CI54_9HYPH</name>
<evidence type="ECO:0000256" key="6">
    <source>
        <dbReference type="SAM" id="MobiDB-lite"/>
    </source>
</evidence>
<dbReference type="Gene3D" id="1.20.1510.10">
    <property type="entry name" value="Cation efflux protein transmembrane domain"/>
    <property type="match status" value="1"/>
</dbReference>
<protein>
    <submittedName>
        <fullName evidence="9">Cation diffusion facilitator family transporter</fullName>
    </submittedName>
</protein>
<evidence type="ECO:0000256" key="5">
    <source>
        <dbReference type="ARBA" id="ARBA00023136"/>
    </source>
</evidence>
<reference evidence="9 10" key="1">
    <citation type="submission" date="2022-09" db="EMBL/GenBank/DDBJ databases">
        <title>Interaction between co-microsymbionts with complementary sets of symbiotic genes in legume-rhizobium systems.</title>
        <authorList>
            <person name="Safronova V."/>
            <person name="Sazanova A."/>
            <person name="Afonin A."/>
            <person name="Chirak E."/>
        </authorList>
    </citation>
    <scope>NUCLEOTIDE SEQUENCE [LARGE SCALE GENOMIC DNA]</scope>
    <source>
        <strain evidence="9 10">A18/4-1</strain>
    </source>
</reference>
<proteinExistence type="predicted"/>
<evidence type="ECO:0000256" key="7">
    <source>
        <dbReference type="SAM" id="Phobius"/>
    </source>
</evidence>
<dbReference type="RefSeq" id="WP_262170299.1">
    <property type="nucleotide sequence ID" value="NZ_CP104965.1"/>
</dbReference>
<keyword evidence="3" id="KW-0862">Zinc</keyword>
<feature type="transmembrane region" description="Helical" evidence="7">
    <location>
        <begin position="131"/>
        <end position="150"/>
    </location>
</feature>
<keyword evidence="4 7" id="KW-1133">Transmembrane helix</keyword>
<keyword evidence="3" id="KW-0864">Zinc transport</keyword>